<sequence>MKFDFLINIIFSHEYYNECIPSEIFEIEPRRTNRVVLGGPKYPFRQTGRNQYALIGDREELLDHLSTSPDGLNLEFQAHSKDPNFLLYTQSLLPEELNDSDIQLSVIDNRLNRLNVIIHVTKELLETKCPIQKEIHYHTKEAYWDFILIPRNPENASMDIFMEDNGPENISFKNPEQIRFMDKDVFRISTEYPIKIKEESYYQRRSERTDEWKSRKRDT</sequence>
<organism evidence="4 6">
    <name type="scientific">Parabacteroides distasonis</name>
    <dbReference type="NCBI Taxonomy" id="823"/>
    <lineage>
        <taxon>Bacteria</taxon>
        <taxon>Pseudomonadati</taxon>
        <taxon>Bacteroidota</taxon>
        <taxon>Bacteroidia</taxon>
        <taxon>Bacteroidales</taxon>
        <taxon>Tannerellaceae</taxon>
        <taxon>Parabacteroides</taxon>
    </lineage>
</organism>
<evidence type="ECO:0000313" key="4">
    <source>
        <dbReference type="EMBL" id="RHD70853.1"/>
    </source>
</evidence>
<dbReference type="Proteomes" id="UP000441609">
    <property type="component" value="Unassembled WGS sequence"/>
</dbReference>
<reference evidence="1 5" key="1">
    <citation type="submission" date="2015-09" db="EMBL/GenBank/DDBJ databases">
        <authorList>
            <consortium name="Pathogen Informatics"/>
        </authorList>
    </citation>
    <scope>NUCLEOTIDE SEQUENCE [LARGE SCALE GENOMIC DNA]</scope>
    <source>
        <strain evidence="1 5">2789STDY5608822</strain>
    </source>
</reference>
<dbReference type="EMBL" id="WKMO01000003">
    <property type="protein sequence ID" value="MSB72442.1"/>
    <property type="molecule type" value="Genomic_DNA"/>
</dbReference>
<dbReference type="EMBL" id="QSJN01000023">
    <property type="protein sequence ID" value="RHD70853.1"/>
    <property type="molecule type" value="Genomic_DNA"/>
</dbReference>
<dbReference type="RefSeq" id="WP_005861445.1">
    <property type="nucleotide sequence ID" value="NZ_BQOC01000008.1"/>
</dbReference>
<dbReference type="AlphaFoldDB" id="A0A174B304"/>
<dbReference type="EMBL" id="WKMC01000006">
    <property type="protein sequence ID" value="MRZ50701.1"/>
    <property type="molecule type" value="Genomic_DNA"/>
</dbReference>
<evidence type="ECO:0000313" key="7">
    <source>
        <dbReference type="Proteomes" id="UP000441358"/>
    </source>
</evidence>
<evidence type="ECO:0000313" key="8">
    <source>
        <dbReference type="Proteomes" id="UP000441609"/>
    </source>
</evidence>
<dbReference type="Proteomes" id="UP000284660">
    <property type="component" value="Unassembled WGS sequence"/>
</dbReference>
<protein>
    <submittedName>
        <fullName evidence="4">Uncharacterized protein</fullName>
    </submittedName>
</protein>
<dbReference type="Proteomes" id="UP000095455">
    <property type="component" value="Unassembled WGS sequence"/>
</dbReference>
<dbReference type="EMBL" id="CYYK01000004">
    <property type="protein sequence ID" value="CUN94116.1"/>
    <property type="molecule type" value="Genomic_DNA"/>
</dbReference>
<evidence type="ECO:0000313" key="1">
    <source>
        <dbReference type="EMBL" id="CUN94116.1"/>
    </source>
</evidence>
<gene>
    <name evidence="4" type="ORF">DW782_21100</name>
    <name evidence="1" type="ORF">ERS852380_01273</name>
    <name evidence="2" type="ORF">GKD66_10805</name>
    <name evidence="3" type="ORF">GKD70_03900</name>
</gene>
<reference evidence="4 6" key="2">
    <citation type="submission" date="2018-08" db="EMBL/GenBank/DDBJ databases">
        <title>A genome reference for cultivated species of the human gut microbiota.</title>
        <authorList>
            <person name="Zou Y."/>
            <person name="Xue W."/>
            <person name="Luo G."/>
        </authorList>
    </citation>
    <scope>NUCLEOTIDE SEQUENCE [LARGE SCALE GENOMIC DNA]</scope>
    <source>
        <strain evidence="4 6">AM30-4</strain>
    </source>
</reference>
<reference evidence="7 8" key="3">
    <citation type="journal article" date="2019" name="Nat. Med.">
        <title>A library of human gut bacterial isolates paired with longitudinal multiomics data enables mechanistic microbiome research.</title>
        <authorList>
            <person name="Poyet M."/>
            <person name="Groussin M."/>
            <person name="Gibbons S.M."/>
            <person name="Avila-Pacheco J."/>
            <person name="Jiang X."/>
            <person name="Kearney S.M."/>
            <person name="Perrotta A.R."/>
            <person name="Berdy B."/>
            <person name="Zhao S."/>
            <person name="Lieberman T.D."/>
            <person name="Swanson P.K."/>
            <person name="Smith M."/>
            <person name="Roesemann S."/>
            <person name="Alexander J.E."/>
            <person name="Rich S.A."/>
            <person name="Livny J."/>
            <person name="Vlamakis H."/>
            <person name="Clish C."/>
            <person name="Bullock K."/>
            <person name="Deik A."/>
            <person name="Scott J."/>
            <person name="Pierce K.A."/>
            <person name="Xavier R.J."/>
            <person name="Alm E.J."/>
        </authorList>
    </citation>
    <scope>NUCLEOTIDE SEQUENCE [LARGE SCALE GENOMIC DNA]</scope>
    <source>
        <strain evidence="3 8">BIOML-A20</strain>
        <strain evidence="2 7">BIOML-A32</strain>
    </source>
</reference>
<comment type="caution">
    <text evidence="4">The sequence shown here is derived from an EMBL/GenBank/DDBJ whole genome shotgun (WGS) entry which is preliminary data.</text>
</comment>
<evidence type="ECO:0000313" key="3">
    <source>
        <dbReference type="EMBL" id="MSB72442.1"/>
    </source>
</evidence>
<name>A0A174B304_PARDI</name>
<evidence type="ECO:0000313" key="5">
    <source>
        <dbReference type="Proteomes" id="UP000095455"/>
    </source>
</evidence>
<proteinExistence type="predicted"/>
<evidence type="ECO:0000313" key="2">
    <source>
        <dbReference type="EMBL" id="MRZ50701.1"/>
    </source>
</evidence>
<evidence type="ECO:0000313" key="6">
    <source>
        <dbReference type="Proteomes" id="UP000284660"/>
    </source>
</evidence>
<accession>A0A174B304</accession>
<dbReference type="Proteomes" id="UP000441358">
    <property type="component" value="Unassembled WGS sequence"/>
</dbReference>